<feature type="domain" description="Endonuclease/exonuclease/phosphatase" evidence="1">
    <location>
        <begin position="1"/>
        <end position="113"/>
    </location>
</feature>
<dbReference type="EMBL" id="FZQP02000125">
    <property type="protein sequence ID" value="VVC87485.1"/>
    <property type="molecule type" value="Genomic_DNA"/>
</dbReference>
<dbReference type="Proteomes" id="UP000324832">
    <property type="component" value="Unassembled WGS sequence"/>
</dbReference>
<dbReference type="PANTHER" id="PTHR33273:SF4">
    <property type="entry name" value="ENDONUCLEASE_EXONUCLEASE_PHOSPHATASE DOMAIN-CONTAINING PROTEIN"/>
    <property type="match status" value="1"/>
</dbReference>
<dbReference type="GO" id="GO:0003824">
    <property type="term" value="F:catalytic activity"/>
    <property type="evidence" value="ECO:0007669"/>
    <property type="project" value="InterPro"/>
</dbReference>
<evidence type="ECO:0000313" key="3">
    <source>
        <dbReference type="Proteomes" id="UP000324832"/>
    </source>
</evidence>
<dbReference type="Pfam" id="PF14529">
    <property type="entry name" value="Exo_endo_phos_2"/>
    <property type="match status" value="1"/>
</dbReference>
<dbReference type="InterPro" id="IPR036691">
    <property type="entry name" value="Endo/exonu/phosph_ase_sf"/>
</dbReference>
<dbReference type="Gene3D" id="3.60.10.10">
    <property type="entry name" value="Endonuclease/exonuclease/phosphatase"/>
    <property type="match status" value="1"/>
</dbReference>
<gene>
    <name evidence="2" type="ORF">LSINAPIS_LOCUS1075</name>
</gene>
<evidence type="ECO:0000313" key="2">
    <source>
        <dbReference type="EMBL" id="VVC87485.1"/>
    </source>
</evidence>
<accession>A0A5E4PR10</accession>
<dbReference type="InterPro" id="IPR005135">
    <property type="entry name" value="Endo/exonuclease/phosphatase"/>
</dbReference>
<proteinExistence type="predicted"/>
<organism evidence="2 3">
    <name type="scientific">Leptidea sinapis</name>
    <dbReference type="NCBI Taxonomy" id="189913"/>
    <lineage>
        <taxon>Eukaryota</taxon>
        <taxon>Metazoa</taxon>
        <taxon>Ecdysozoa</taxon>
        <taxon>Arthropoda</taxon>
        <taxon>Hexapoda</taxon>
        <taxon>Insecta</taxon>
        <taxon>Pterygota</taxon>
        <taxon>Neoptera</taxon>
        <taxon>Endopterygota</taxon>
        <taxon>Lepidoptera</taxon>
        <taxon>Glossata</taxon>
        <taxon>Ditrysia</taxon>
        <taxon>Papilionoidea</taxon>
        <taxon>Pieridae</taxon>
        <taxon>Dismorphiinae</taxon>
        <taxon>Leptidea</taxon>
    </lineage>
</organism>
<reference evidence="2 3" key="1">
    <citation type="submission" date="2017-07" db="EMBL/GenBank/DDBJ databases">
        <authorList>
            <person name="Talla V."/>
            <person name="Backstrom N."/>
        </authorList>
    </citation>
    <scope>NUCLEOTIDE SEQUENCE [LARGE SCALE GENOMIC DNA]</scope>
</reference>
<dbReference type="AlphaFoldDB" id="A0A5E4PR10"/>
<name>A0A5E4PR10_9NEOP</name>
<protein>
    <recommendedName>
        <fullName evidence="1">Endonuclease/exonuclease/phosphatase domain-containing protein</fullName>
    </recommendedName>
</protein>
<sequence length="267" mass="31115">MVSIYCLPSVNTSLQDWDEIFSKFTHKTIIAGDFNGHHSNWFSKTDNRGNQIFDSTLGHNFFSLNDGNYTRIKLVNGSIQRTSPDISLASEDIAIKFNWKVLNENLGSDHLIVEMKLDIMRNSSHVKKHRNFKKSEWTTSKNIIEQKLADFHLPLDTQNAYDDFINIINSAAEVAIPYSVIPDNPLRSEKFKPKPYWTPHLSRSIAQRRMTLAKFRRNPTPENLRDLQEIIRSCQRAIRNGRFKSWQRFCDSIDEVATTNEMWMCMK</sequence>
<keyword evidence="3" id="KW-1185">Reference proteome</keyword>
<dbReference type="SUPFAM" id="SSF56219">
    <property type="entry name" value="DNase I-like"/>
    <property type="match status" value="1"/>
</dbReference>
<evidence type="ECO:0000259" key="1">
    <source>
        <dbReference type="Pfam" id="PF14529"/>
    </source>
</evidence>
<dbReference type="PANTHER" id="PTHR33273">
    <property type="entry name" value="DOMAIN-CONTAINING PROTEIN, PUTATIVE-RELATED"/>
    <property type="match status" value="1"/>
</dbReference>